<feature type="domain" description="Glycosyl transferase family 1" evidence="3">
    <location>
        <begin position="207"/>
        <end position="359"/>
    </location>
</feature>
<keyword evidence="1 5" id="KW-0808">Transferase</keyword>
<dbReference type="Pfam" id="PF00534">
    <property type="entry name" value="Glycos_transf_1"/>
    <property type="match status" value="1"/>
</dbReference>
<feature type="domain" description="Glycosyltransferase subfamily 4-like N-terminal" evidence="4">
    <location>
        <begin position="15"/>
        <end position="182"/>
    </location>
</feature>
<dbReference type="Pfam" id="PF13439">
    <property type="entry name" value="Glyco_transf_4"/>
    <property type="match status" value="1"/>
</dbReference>
<proteinExistence type="predicted"/>
<dbReference type="OrthoDB" id="283384at2"/>
<reference evidence="6" key="1">
    <citation type="submission" date="2016-12" db="EMBL/GenBank/DDBJ databases">
        <title>Comparative genomics of four Isosphaeraceae planctomycetes: a common pool of plasmids and glycoside hydrolase genes.</title>
        <authorList>
            <person name="Ivanova A."/>
        </authorList>
    </citation>
    <scope>NUCLEOTIDE SEQUENCE [LARGE SCALE GENOMIC DNA]</scope>
    <source>
        <strain evidence="6">PX4</strain>
    </source>
</reference>
<dbReference type="CDD" id="cd03809">
    <property type="entry name" value="GT4_MtfB-like"/>
    <property type="match status" value="1"/>
</dbReference>
<feature type="region of interest" description="Disordered" evidence="2">
    <location>
        <begin position="386"/>
        <end position="405"/>
    </location>
</feature>
<dbReference type="Proteomes" id="UP000186309">
    <property type="component" value="Chromosome"/>
</dbReference>
<evidence type="ECO:0000256" key="1">
    <source>
        <dbReference type="ARBA" id="ARBA00022679"/>
    </source>
</evidence>
<organism evidence="5 6">
    <name type="scientific">Paludisphaera borealis</name>
    <dbReference type="NCBI Taxonomy" id="1387353"/>
    <lineage>
        <taxon>Bacteria</taxon>
        <taxon>Pseudomonadati</taxon>
        <taxon>Planctomycetota</taxon>
        <taxon>Planctomycetia</taxon>
        <taxon>Isosphaerales</taxon>
        <taxon>Isosphaeraceae</taxon>
        <taxon>Paludisphaera</taxon>
    </lineage>
</organism>
<dbReference type="GO" id="GO:0016757">
    <property type="term" value="F:glycosyltransferase activity"/>
    <property type="evidence" value="ECO:0007669"/>
    <property type="project" value="InterPro"/>
</dbReference>
<evidence type="ECO:0000256" key="2">
    <source>
        <dbReference type="SAM" id="MobiDB-lite"/>
    </source>
</evidence>
<evidence type="ECO:0000259" key="4">
    <source>
        <dbReference type="Pfam" id="PF13439"/>
    </source>
</evidence>
<dbReference type="SUPFAM" id="SSF53756">
    <property type="entry name" value="UDP-Glycosyltransferase/glycogen phosphorylase"/>
    <property type="match status" value="1"/>
</dbReference>
<protein>
    <submittedName>
        <fullName evidence="5">GT4 family glycosyltransferase</fullName>
    </submittedName>
</protein>
<name>A0A1U7CYM2_9BACT</name>
<dbReference type="InterPro" id="IPR001296">
    <property type="entry name" value="Glyco_trans_1"/>
</dbReference>
<gene>
    <name evidence="5" type="ORF">BSF38_05636</name>
</gene>
<dbReference type="AlphaFoldDB" id="A0A1U7CYM2"/>
<dbReference type="RefSeq" id="WP_076350332.1">
    <property type="nucleotide sequence ID" value="NZ_CP019082.1"/>
</dbReference>
<accession>A0A1U7CYM2</accession>
<dbReference type="GO" id="GO:0009103">
    <property type="term" value="P:lipopolysaccharide biosynthetic process"/>
    <property type="evidence" value="ECO:0007669"/>
    <property type="project" value="TreeGrafter"/>
</dbReference>
<dbReference type="STRING" id="1387353.BSF38_05636"/>
<evidence type="ECO:0000313" key="6">
    <source>
        <dbReference type="Proteomes" id="UP000186309"/>
    </source>
</evidence>
<dbReference type="EMBL" id="CP019082">
    <property type="protein sequence ID" value="APW64047.1"/>
    <property type="molecule type" value="Genomic_DNA"/>
</dbReference>
<evidence type="ECO:0000313" key="5">
    <source>
        <dbReference type="EMBL" id="APW64047.1"/>
    </source>
</evidence>
<dbReference type="PANTHER" id="PTHR46401:SF2">
    <property type="entry name" value="GLYCOSYLTRANSFERASE WBBK-RELATED"/>
    <property type="match status" value="1"/>
</dbReference>
<dbReference type="Gene3D" id="3.40.50.2000">
    <property type="entry name" value="Glycogen Phosphorylase B"/>
    <property type="match status" value="2"/>
</dbReference>
<dbReference type="PANTHER" id="PTHR46401">
    <property type="entry name" value="GLYCOSYLTRANSFERASE WBBK-RELATED"/>
    <property type="match status" value="1"/>
</dbReference>
<sequence length="405" mass="44524">MRIGFDGSCLSNRRGFGRFANRLLSALVRQAEGHEVVVVIDEPSAATVELPEGATARIVGVRDAPSASASARGRRRLRDMLAMSRSVAGARLDLMYFPATYTFYPVWGVPRLVVTMHDTLPLEHPELVFPTRRGRAAWMLKEYVAVRSADRIVTVSETSKRFLKQRFRLSDDRLRVVGEGPDPIFRPMGDDPRAEAVLERYGVSASARFLLYVGGLSPHKNLPRLIEGFARSAPADVSLVLVGDLNDVFHTHIPEIRRTIADHALEDRVILTGFVPDADLVFLYSRAYALALPSLLEGFGLPAVEAMACGTPVVASRAGSLPEVVGDAGLFFDPLNVDEIGRTLGAILDDPGRRDELAAMALRRSARFDWDRSALDLLACFEELSPPRSASRPHAAGSRRVRERS</sequence>
<keyword evidence="6" id="KW-1185">Reference proteome</keyword>
<evidence type="ECO:0000259" key="3">
    <source>
        <dbReference type="Pfam" id="PF00534"/>
    </source>
</evidence>
<dbReference type="KEGG" id="pbor:BSF38_05636"/>
<dbReference type="InterPro" id="IPR028098">
    <property type="entry name" value="Glyco_trans_4-like_N"/>
</dbReference>